<evidence type="ECO:0000256" key="1">
    <source>
        <dbReference type="PROSITE-ProRule" id="PRU00175"/>
    </source>
</evidence>
<dbReference type="AlphaFoldDB" id="A0AAV8U5V1"/>
<keyword evidence="5" id="KW-1185">Reference proteome</keyword>
<evidence type="ECO:0000259" key="3">
    <source>
        <dbReference type="PROSITE" id="PS50089"/>
    </source>
</evidence>
<dbReference type="PANTHER" id="PTHR31150">
    <property type="entry name" value="EXPRESSED PROTEIN"/>
    <property type="match status" value="1"/>
</dbReference>
<keyword evidence="1" id="KW-0479">Metal-binding</keyword>
<accession>A0AAV8U5V1</accession>
<name>A0AAV8U5V1_9ROSI</name>
<evidence type="ECO:0000256" key="2">
    <source>
        <dbReference type="SAM" id="MobiDB-lite"/>
    </source>
</evidence>
<dbReference type="SUPFAM" id="SSF57850">
    <property type="entry name" value="RING/U-box"/>
    <property type="match status" value="1"/>
</dbReference>
<evidence type="ECO:0000313" key="4">
    <source>
        <dbReference type="EMBL" id="KAJ8773705.1"/>
    </source>
</evidence>
<dbReference type="SMART" id="SM00184">
    <property type="entry name" value="RING"/>
    <property type="match status" value="1"/>
</dbReference>
<dbReference type="Gene3D" id="3.30.40.10">
    <property type="entry name" value="Zinc/RING finger domain, C3HC4 (zinc finger)"/>
    <property type="match status" value="1"/>
</dbReference>
<dbReference type="PROSITE" id="PS50089">
    <property type="entry name" value="ZF_RING_2"/>
    <property type="match status" value="1"/>
</dbReference>
<feature type="region of interest" description="Disordered" evidence="2">
    <location>
        <begin position="60"/>
        <end position="135"/>
    </location>
</feature>
<keyword evidence="1" id="KW-0863">Zinc-finger</keyword>
<dbReference type="Proteomes" id="UP001159364">
    <property type="component" value="Linkage Group LG01"/>
</dbReference>
<organism evidence="4 5">
    <name type="scientific">Erythroxylum novogranatense</name>
    <dbReference type="NCBI Taxonomy" id="1862640"/>
    <lineage>
        <taxon>Eukaryota</taxon>
        <taxon>Viridiplantae</taxon>
        <taxon>Streptophyta</taxon>
        <taxon>Embryophyta</taxon>
        <taxon>Tracheophyta</taxon>
        <taxon>Spermatophyta</taxon>
        <taxon>Magnoliopsida</taxon>
        <taxon>eudicotyledons</taxon>
        <taxon>Gunneridae</taxon>
        <taxon>Pentapetalae</taxon>
        <taxon>rosids</taxon>
        <taxon>fabids</taxon>
        <taxon>Malpighiales</taxon>
        <taxon>Erythroxylaceae</taxon>
        <taxon>Erythroxylum</taxon>
    </lineage>
</organism>
<dbReference type="GO" id="GO:0008270">
    <property type="term" value="F:zinc ion binding"/>
    <property type="evidence" value="ECO:0007669"/>
    <property type="project" value="UniProtKB-KW"/>
</dbReference>
<gene>
    <name evidence="4" type="ORF">K2173_006355</name>
</gene>
<dbReference type="EMBL" id="JAIWQS010000001">
    <property type="protein sequence ID" value="KAJ8773705.1"/>
    <property type="molecule type" value="Genomic_DNA"/>
</dbReference>
<dbReference type="PANTHER" id="PTHR31150:SF23">
    <property type="entry name" value="MANDELONITRILE LYASE-RELATED"/>
    <property type="match status" value="1"/>
</dbReference>
<feature type="compositionally biased region" description="Low complexity" evidence="2">
    <location>
        <begin position="123"/>
        <end position="135"/>
    </location>
</feature>
<sequence>MVPHEPYWQTNSSFSPHSAGWDFRFPSEVLPYDSHDDNIIYGSQTSSNSKVSELMQSNHLFDPHSTASDGAGLYHTSPDDISQGPQWTPPAIQEISVDDYEPSTRRGRPLGRFPSALTEEGTSSNLESSDFASSLSDGSDAEPTFKSCLLSHRSFSSCNFFSSKPIHPLYFSSQIPRVTSDFSAARFSDFDSASSRRDTNQWSSAISGNDFADVSESFQSERLGPSCTESGGFRCGLCEKLLSQRSPWSSRRIVRSGDMPVAGVLPCCHVFHAECLEQTTPKASKSDPPCPICARLGEETSPEHCSFPRFKNGFSRLRTFSDDGPSRSWGCTQTADVVEGPLSAPTRNTMLVLSRNRMKRNVSLMGNSGKEFPGKLRKNGLHSTQLLSGNSVDLRPVGCSKAGGSPSMKR</sequence>
<dbReference type="InterPro" id="IPR001841">
    <property type="entry name" value="Znf_RING"/>
</dbReference>
<feature type="domain" description="RING-type" evidence="3">
    <location>
        <begin position="235"/>
        <end position="293"/>
    </location>
</feature>
<reference evidence="4 5" key="1">
    <citation type="submission" date="2021-09" db="EMBL/GenBank/DDBJ databases">
        <title>Genomic insights and catalytic innovation underlie evolution of tropane alkaloids biosynthesis.</title>
        <authorList>
            <person name="Wang Y.-J."/>
            <person name="Tian T."/>
            <person name="Huang J.-P."/>
            <person name="Huang S.-X."/>
        </authorList>
    </citation>
    <scope>NUCLEOTIDE SEQUENCE [LARGE SCALE GENOMIC DNA]</scope>
    <source>
        <strain evidence="4">KIB-2018</strain>
        <tissue evidence="4">Leaf</tissue>
    </source>
</reference>
<comment type="caution">
    <text evidence="4">The sequence shown here is derived from an EMBL/GenBank/DDBJ whole genome shotgun (WGS) entry which is preliminary data.</text>
</comment>
<dbReference type="InterPro" id="IPR013083">
    <property type="entry name" value="Znf_RING/FYVE/PHD"/>
</dbReference>
<evidence type="ECO:0000313" key="5">
    <source>
        <dbReference type="Proteomes" id="UP001159364"/>
    </source>
</evidence>
<keyword evidence="1" id="KW-0862">Zinc</keyword>
<proteinExistence type="predicted"/>
<protein>
    <recommendedName>
        <fullName evidence="3">RING-type domain-containing protein</fullName>
    </recommendedName>
</protein>